<comment type="similarity">
    <text evidence="3 10">Belongs to the ALG6/ALG8 glucosyltransferase family.</text>
</comment>
<feature type="transmembrane region" description="Helical" evidence="10">
    <location>
        <begin position="478"/>
        <end position="498"/>
    </location>
</feature>
<reference evidence="12 13" key="1">
    <citation type="submission" date="2019-06" db="EMBL/GenBank/DDBJ databases">
        <title>A chromosomal-level reference genome of Carpinus fangiana (Coryloideae, Betulaceae).</title>
        <authorList>
            <person name="Yang X."/>
            <person name="Wang Z."/>
            <person name="Zhang L."/>
            <person name="Hao G."/>
            <person name="Liu J."/>
            <person name="Yang Y."/>
        </authorList>
    </citation>
    <scope>NUCLEOTIDE SEQUENCE [LARGE SCALE GENOMIC DNA]</scope>
    <source>
        <strain evidence="12">Cfa_2016G</strain>
        <tissue evidence="12">Leaf</tissue>
    </source>
</reference>
<feature type="transmembrane region" description="Helical" evidence="10">
    <location>
        <begin position="224"/>
        <end position="249"/>
    </location>
</feature>
<accession>A0A5N6KXH9</accession>
<feature type="transmembrane region" description="Helical" evidence="10">
    <location>
        <begin position="60"/>
        <end position="80"/>
    </location>
</feature>
<gene>
    <name evidence="12" type="ORF">FH972_023975</name>
</gene>
<dbReference type="GO" id="GO:0005789">
    <property type="term" value="C:endoplasmic reticulum membrane"/>
    <property type="evidence" value="ECO:0007669"/>
    <property type="project" value="UniProtKB-SubCell"/>
</dbReference>
<feature type="transmembrane region" description="Helical" evidence="10">
    <location>
        <begin position="256"/>
        <end position="276"/>
    </location>
</feature>
<keyword evidence="9 10" id="KW-0472">Membrane</keyword>
<dbReference type="EC" id="2.4.1.-" evidence="10"/>
<feature type="compositionally biased region" description="Basic residues" evidence="11">
    <location>
        <begin position="1"/>
        <end position="17"/>
    </location>
</feature>
<evidence type="ECO:0000256" key="8">
    <source>
        <dbReference type="ARBA" id="ARBA00022989"/>
    </source>
</evidence>
<evidence type="ECO:0000256" key="10">
    <source>
        <dbReference type="RuleBase" id="RU363110"/>
    </source>
</evidence>
<evidence type="ECO:0000256" key="1">
    <source>
        <dbReference type="ARBA" id="ARBA00004477"/>
    </source>
</evidence>
<dbReference type="AlphaFoldDB" id="A0A5N6KXH9"/>
<dbReference type="OrthoDB" id="5589195at2759"/>
<keyword evidence="7 10" id="KW-0256">Endoplasmic reticulum</keyword>
<evidence type="ECO:0000256" key="7">
    <source>
        <dbReference type="ARBA" id="ARBA00022824"/>
    </source>
</evidence>
<name>A0A5N6KXH9_9ROSI</name>
<dbReference type="InterPro" id="IPR004856">
    <property type="entry name" value="Glyco_trans_ALG6/ALG8"/>
</dbReference>
<keyword evidence="4 10" id="KW-0328">Glycosyltransferase</keyword>
<dbReference type="PANTHER" id="PTHR12413">
    <property type="entry name" value="DOLICHYL GLYCOSYLTRANSFERASE"/>
    <property type="match status" value="1"/>
</dbReference>
<dbReference type="GO" id="GO:0042281">
    <property type="term" value="F:dolichyl pyrophosphate Man9GlcNAc2 alpha-1,3-glucosyltransferase activity"/>
    <property type="evidence" value="ECO:0007669"/>
    <property type="project" value="TreeGrafter"/>
</dbReference>
<comment type="subcellular location">
    <subcellularLocation>
        <location evidence="1 10">Endoplasmic reticulum membrane</location>
        <topology evidence="1 10">Multi-pass membrane protein</topology>
    </subcellularLocation>
</comment>
<evidence type="ECO:0000256" key="4">
    <source>
        <dbReference type="ARBA" id="ARBA00022676"/>
    </source>
</evidence>
<evidence type="ECO:0000256" key="6">
    <source>
        <dbReference type="ARBA" id="ARBA00022692"/>
    </source>
</evidence>
<feature type="transmembrane region" description="Helical" evidence="10">
    <location>
        <begin position="540"/>
        <end position="562"/>
    </location>
</feature>
<dbReference type="EMBL" id="VIBQ01000016">
    <property type="protein sequence ID" value="KAB8356392.1"/>
    <property type="molecule type" value="Genomic_DNA"/>
</dbReference>
<feature type="transmembrane region" description="Helical" evidence="10">
    <location>
        <begin position="379"/>
        <end position="401"/>
    </location>
</feature>
<dbReference type="PANTHER" id="PTHR12413:SF1">
    <property type="entry name" value="DOLICHYL PYROPHOSPHATE MAN9GLCNAC2 ALPHA-1,3-GLUCOSYLTRANSFERASE"/>
    <property type="match status" value="1"/>
</dbReference>
<sequence>MSLSTHKPRRGNGHRSPRSSPAPPSRPSVRRDPVASSQTPAFPLQALLWSAKGATTRWTVLPLVLMTVGLYRWSAGLWGYSGFQVPPMHGDFEAQRHWMEITLHLPITQWYFHDLEWWGLDYPPLTAYHSWICGKLGSLINPQWFALHASRGLDDPSLKVFMRATALVSEYLTYIPAMCFFVRRFALMQRLNAWDAAVALTAILLQPGLILIDHAHFQYNAVMLGFVVASLSCLVSGKYAWAATFFVGALGFKQMALYYAPAIFAYLLGSCLAPRIDIARFSGLASATVVSFAVLFLPLALGAFYDWYQKVPLAGLTPPPLMQNLPLSLASPFYPVVLQLSQSIHRIFPFARGLFEDKVANFWCAAHTFHKLHHYPTQLLQRVSLGATLASILPPCVTLGLLPQRRLLPLGLATTAWGFFLFSFQVHEKSVLLPLMPMLLLLAGEGGLAPTTRAWVTWANVLGSWTMFPLLKRDELRVPYFVLTLFWAWLMGAHNLIIGSKGEMSVNVWTRLLHSGFYVAMSAWHIGEAFVAPPKDKPDIWVVVNVLIGTAGFGICYLWCLWRLMQGASFGSGRKAASHSKKRQ</sequence>
<organism evidence="12 13">
    <name type="scientific">Carpinus fangiana</name>
    <dbReference type="NCBI Taxonomy" id="176857"/>
    <lineage>
        <taxon>Eukaryota</taxon>
        <taxon>Viridiplantae</taxon>
        <taxon>Streptophyta</taxon>
        <taxon>Embryophyta</taxon>
        <taxon>Tracheophyta</taxon>
        <taxon>Spermatophyta</taxon>
        <taxon>Magnoliopsida</taxon>
        <taxon>eudicotyledons</taxon>
        <taxon>Gunneridae</taxon>
        <taxon>Pentapetalae</taxon>
        <taxon>rosids</taxon>
        <taxon>fabids</taxon>
        <taxon>Fagales</taxon>
        <taxon>Betulaceae</taxon>
        <taxon>Carpinus</taxon>
    </lineage>
</organism>
<evidence type="ECO:0000256" key="3">
    <source>
        <dbReference type="ARBA" id="ARBA00008715"/>
    </source>
</evidence>
<dbReference type="Pfam" id="PF03155">
    <property type="entry name" value="Alg6_Alg8"/>
    <property type="match status" value="2"/>
</dbReference>
<keyword evidence="8 10" id="KW-1133">Transmembrane helix</keyword>
<feature type="region of interest" description="Disordered" evidence="11">
    <location>
        <begin position="1"/>
        <end position="37"/>
    </location>
</feature>
<evidence type="ECO:0000313" key="13">
    <source>
        <dbReference type="Proteomes" id="UP000327013"/>
    </source>
</evidence>
<dbReference type="UniPathway" id="UPA00378"/>
<feature type="transmembrane region" description="Helical" evidence="10">
    <location>
        <begin position="407"/>
        <end position="424"/>
    </location>
</feature>
<keyword evidence="6 10" id="KW-0812">Transmembrane</keyword>
<dbReference type="Proteomes" id="UP000327013">
    <property type="component" value="Unassembled WGS sequence"/>
</dbReference>
<evidence type="ECO:0000313" key="12">
    <source>
        <dbReference type="EMBL" id="KAB8356392.1"/>
    </source>
</evidence>
<comment type="caution">
    <text evidence="12">The sequence shown here is derived from an EMBL/GenBank/DDBJ whole genome shotgun (WGS) entry which is preliminary data.</text>
</comment>
<feature type="transmembrane region" description="Helical" evidence="10">
    <location>
        <begin position="282"/>
        <end position="305"/>
    </location>
</feature>
<keyword evidence="5 10" id="KW-0808">Transferase</keyword>
<evidence type="ECO:0000256" key="2">
    <source>
        <dbReference type="ARBA" id="ARBA00004922"/>
    </source>
</evidence>
<evidence type="ECO:0000256" key="9">
    <source>
        <dbReference type="ARBA" id="ARBA00023136"/>
    </source>
</evidence>
<keyword evidence="13" id="KW-1185">Reference proteome</keyword>
<proteinExistence type="inferred from homology"/>
<evidence type="ECO:0000256" key="11">
    <source>
        <dbReference type="SAM" id="MobiDB-lite"/>
    </source>
</evidence>
<protein>
    <recommendedName>
        <fullName evidence="10">Alpha-1,3-glucosyltransferase</fullName>
        <ecNumber evidence="10">2.4.1.-</ecNumber>
    </recommendedName>
</protein>
<feature type="transmembrane region" description="Helical" evidence="10">
    <location>
        <begin position="160"/>
        <end position="181"/>
    </location>
</feature>
<evidence type="ECO:0000256" key="5">
    <source>
        <dbReference type="ARBA" id="ARBA00022679"/>
    </source>
</evidence>
<comment type="pathway">
    <text evidence="2 10">Protein modification; protein glycosylation.</text>
</comment>